<reference evidence="1 2" key="1">
    <citation type="submission" date="2020-03" db="EMBL/GenBank/DDBJ databases">
        <title>Complete genome sequence of Shewanella sp.</title>
        <authorList>
            <person name="Kim Y.-S."/>
            <person name="Kim S.-J."/>
            <person name="Jung H.-K."/>
            <person name="Kim K.-H."/>
        </authorList>
    </citation>
    <scope>NUCLEOTIDE SEQUENCE [LARGE SCALE GENOMIC DNA]</scope>
    <source>
        <strain evidence="1 2">PN3F2</strain>
        <plasmid evidence="1 2">pPN3F2_2</plasmid>
    </source>
</reference>
<dbReference type="Proteomes" id="UP000502608">
    <property type="component" value="Plasmid pPN3F2_2"/>
</dbReference>
<keyword evidence="2" id="KW-1185">Reference proteome</keyword>
<keyword evidence="1" id="KW-0614">Plasmid</keyword>
<proteinExistence type="predicted"/>
<protein>
    <submittedName>
        <fullName evidence="1">Uncharacterized protein</fullName>
    </submittedName>
</protein>
<dbReference type="AlphaFoldDB" id="A0A6G9QRJ1"/>
<dbReference type="EMBL" id="CP050315">
    <property type="protein sequence ID" value="QIR16665.1"/>
    <property type="molecule type" value="Genomic_DNA"/>
</dbReference>
<organism evidence="1 2">
    <name type="scientific">Shewanella aestuarii</name>
    <dbReference type="NCBI Taxonomy" id="1028752"/>
    <lineage>
        <taxon>Bacteria</taxon>
        <taxon>Pseudomonadati</taxon>
        <taxon>Pseudomonadota</taxon>
        <taxon>Gammaproteobacteria</taxon>
        <taxon>Alteromonadales</taxon>
        <taxon>Shewanellaceae</taxon>
        <taxon>Shewanella</taxon>
    </lineage>
</organism>
<dbReference type="RefSeq" id="WP_167680493.1">
    <property type="nucleotide sequence ID" value="NZ_CP050315.1"/>
</dbReference>
<gene>
    <name evidence="1" type="ORF">HBH39_19520</name>
</gene>
<geneLocation type="plasmid" evidence="1 2">
    <name>pPN3F2_2</name>
</geneLocation>
<name>A0A6G9QRJ1_9GAMM</name>
<evidence type="ECO:0000313" key="1">
    <source>
        <dbReference type="EMBL" id="QIR16665.1"/>
    </source>
</evidence>
<dbReference type="KEGG" id="saes:HBH39_19520"/>
<evidence type="ECO:0000313" key="2">
    <source>
        <dbReference type="Proteomes" id="UP000502608"/>
    </source>
</evidence>
<sequence length="169" mass="19098">MITSKDITTTYFDHILHSTEVHGNHNHRDYVRHNIDIFNVIKIHGKDYNAVYQSGLSYFNNDVSLPSAEIELSEAGGTDPFLESLNGLYACDIDEMESMPAEQQAEIISEWQEVCPNIESIACIRAAYDELMDNNGMAQSYAYELNLCDDPEAYDIDEQTGLACIKDDM</sequence>
<accession>A0A6G9QRJ1</accession>